<sequence>MYHNDNLMSVYSLLFGHQAFLNKNTGLTIDRDKQHYVFNPDGVLSNNRHTIGYTRLESQPNGDATTEGQSLQILGYLYVYSATKDKYWLDKAIWCFDAYIDHFYQGQEIPDPPHDRWLCQWIINGKEPTLANWPINFDAPTHSGFTTTEINFTNGVCQIPHGAPLWGEYLDVVTQAYRGELSYPNMNARVVGYAEDGTIDWDSSGESVALDWLVDLLGRKINSNGDVLEEKAKEPKGYVKMQSPINGTWKLCHANIQPVEHGGYLMGRNTAWHNRPLNVPVVDPENYGNAADAEEWFCEASYMLWKITGERKYWLVWRNTALMCLRYADIDSGDKFFRQSTLDKNPFTDGISYEYHYPKEPSVLLDRDSRGYIRIKTDGATAVTLEQQSISKKIDKNSKITVNVGGLDASRKPLQVKVDMVIVSQKGMEIGSMWALSLPDTPMDGSIAKHEFNVGSLIQRNQEIEYLTVNDVGISAWGKTDVSYFLDSHIIDERSSVVQRLIMGEGAGASLGFWSTTTGDALPRSFTYKSAKHPWDITIADANNWRWYWVLPATNNRWSTISLTPESLVLSYYQPDHTDEEIRPVEPTLKAVTSVNIGVNDFQNDNVSELVWYCFNEMPAGFDDINGWTYKFSVTLSGPDGFEGFVGDCDISYNDLNRLAYTPGVIPFSNNSTKDISQFDAWRGLPYPGYQHPFIYVHEDNAEKHLENMCQFLLDSQKAYKAKFNLTGPGAAAYVWNRWDNLDYGDADTFIFKHWGDDAWSGYQPRAFASAARAWNELINANKPVPATLIQYVENWIPFLINFFDKVGGFPCEFPAESTPVEEKDFVGHMSGLWLCGLCFAAMSGYQHEKLDWLIEQAVTEIMDNYKVVSAVSPMNGCWSPAVRPDSDNGMFYGFWSGEILRGLGTYILYKNGEASL</sequence>
<reference evidence="1 2" key="1">
    <citation type="submission" date="2017-07" db="EMBL/GenBank/DDBJ databases">
        <title>blaIMP-27 on transferable plasmids in Proteus mirabilis and Providencia rettgeri.</title>
        <authorList>
            <person name="Potter R."/>
        </authorList>
    </citation>
    <scope>NUCLEOTIDE SEQUENCE [LARGE SCALE GENOMIC DNA]</scope>
    <source>
        <strain evidence="1 2">PR1</strain>
    </source>
</reference>
<dbReference type="RefSeq" id="WP_094960404.1">
    <property type="nucleotide sequence ID" value="NZ_NOWC01000001.1"/>
</dbReference>
<gene>
    <name evidence="1" type="ORF">CHI95_00190</name>
</gene>
<evidence type="ECO:0000313" key="1">
    <source>
        <dbReference type="EMBL" id="OZS76291.1"/>
    </source>
</evidence>
<dbReference type="EMBL" id="NOWC01000001">
    <property type="protein sequence ID" value="OZS76291.1"/>
    <property type="molecule type" value="Genomic_DNA"/>
</dbReference>
<comment type="caution">
    <text evidence="1">The sequence shown here is derived from an EMBL/GenBank/DDBJ whole genome shotgun (WGS) entry which is preliminary data.</text>
</comment>
<protein>
    <recommendedName>
        <fullName evidence="3">Phage tail protein</fullName>
    </recommendedName>
</protein>
<dbReference type="Proteomes" id="UP000216001">
    <property type="component" value="Unassembled WGS sequence"/>
</dbReference>
<organism evidence="1 2">
    <name type="scientific">Providencia rettgeri</name>
    <dbReference type="NCBI Taxonomy" id="587"/>
    <lineage>
        <taxon>Bacteria</taxon>
        <taxon>Pseudomonadati</taxon>
        <taxon>Pseudomonadota</taxon>
        <taxon>Gammaproteobacteria</taxon>
        <taxon>Enterobacterales</taxon>
        <taxon>Morganellaceae</taxon>
        <taxon>Providencia</taxon>
    </lineage>
</organism>
<evidence type="ECO:0008006" key="3">
    <source>
        <dbReference type="Google" id="ProtNLM"/>
    </source>
</evidence>
<evidence type="ECO:0000313" key="2">
    <source>
        <dbReference type="Proteomes" id="UP000216001"/>
    </source>
</evidence>
<proteinExistence type="predicted"/>
<dbReference type="AlphaFoldDB" id="A0A264VY71"/>
<name>A0A264VY71_PRORE</name>
<accession>A0A264VY71</accession>